<comment type="caution">
    <text evidence="2">The sequence shown here is derived from an EMBL/GenBank/DDBJ whole genome shotgun (WGS) entry which is preliminary data.</text>
</comment>
<evidence type="ECO:0000256" key="1">
    <source>
        <dbReference type="SAM" id="MobiDB-lite"/>
    </source>
</evidence>
<protein>
    <submittedName>
        <fullName evidence="2">Uncharacterized protein</fullName>
    </submittedName>
</protein>
<keyword evidence="3" id="KW-1185">Reference proteome</keyword>
<evidence type="ECO:0000313" key="3">
    <source>
        <dbReference type="Proteomes" id="UP001066276"/>
    </source>
</evidence>
<dbReference type="AlphaFoldDB" id="A0AAV7TPZ5"/>
<sequence length="180" mass="19218">MDRLLYDRPPPYAVSDSAPSTSLKPGNQTQEKGVTDTVQTSDTASIQNGVSVPTAPETPIQLQPPPQIKRIYPDVPVLETTTNLIVPPYPIYTKSKLIQIESTPKLMSQPPQLIPGYNPIAGPPLEPVPGTLEQTYGVAAPRSLGPGQTPAAISLPITVGPPVPLYAQDKTRMCDQGVMT</sequence>
<organism evidence="2 3">
    <name type="scientific">Pleurodeles waltl</name>
    <name type="common">Iberian ribbed newt</name>
    <dbReference type="NCBI Taxonomy" id="8319"/>
    <lineage>
        <taxon>Eukaryota</taxon>
        <taxon>Metazoa</taxon>
        <taxon>Chordata</taxon>
        <taxon>Craniata</taxon>
        <taxon>Vertebrata</taxon>
        <taxon>Euteleostomi</taxon>
        <taxon>Amphibia</taxon>
        <taxon>Batrachia</taxon>
        <taxon>Caudata</taxon>
        <taxon>Salamandroidea</taxon>
        <taxon>Salamandridae</taxon>
        <taxon>Pleurodelinae</taxon>
        <taxon>Pleurodeles</taxon>
    </lineage>
</organism>
<reference evidence="2" key="1">
    <citation type="journal article" date="2022" name="bioRxiv">
        <title>Sequencing and chromosome-scale assembly of the giantPleurodeles waltlgenome.</title>
        <authorList>
            <person name="Brown T."/>
            <person name="Elewa A."/>
            <person name="Iarovenko S."/>
            <person name="Subramanian E."/>
            <person name="Araus A.J."/>
            <person name="Petzold A."/>
            <person name="Susuki M."/>
            <person name="Suzuki K.-i.T."/>
            <person name="Hayashi T."/>
            <person name="Toyoda A."/>
            <person name="Oliveira C."/>
            <person name="Osipova E."/>
            <person name="Leigh N.D."/>
            <person name="Simon A."/>
            <person name="Yun M.H."/>
        </authorList>
    </citation>
    <scope>NUCLEOTIDE SEQUENCE</scope>
    <source>
        <strain evidence="2">20211129_DDA</strain>
        <tissue evidence="2">Liver</tissue>
    </source>
</reference>
<feature type="compositionally biased region" description="Polar residues" evidence="1">
    <location>
        <begin position="17"/>
        <end position="51"/>
    </location>
</feature>
<gene>
    <name evidence="2" type="ORF">NDU88_003791</name>
</gene>
<dbReference type="EMBL" id="JANPWB010000006">
    <property type="protein sequence ID" value="KAJ1178546.1"/>
    <property type="molecule type" value="Genomic_DNA"/>
</dbReference>
<evidence type="ECO:0000313" key="2">
    <source>
        <dbReference type="EMBL" id="KAJ1178546.1"/>
    </source>
</evidence>
<name>A0AAV7TPZ5_PLEWA</name>
<accession>A0AAV7TPZ5</accession>
<dbReference type="Proteomes" id="UP001066276">
    <property type="component" value="Chromosome 3_2"/>
</dbReference>
<proteinExistence type="predicted"/>
<feature type="region of interest" description="Disordered" evidence="1">
    <location>
        <begin position="1"/>
        <end position="67"/>
    </location>
</feature>